<keyword evidence="8" id="KW-1185">Reference proteome</keyword>
<dbReference type="InterPro" id="IPR004088">
    <property type="entry name" value="KH_dom_type_1"/>
</dbReference>
<dbReference type="GO" id="GO:0034475">
    <property type="term" value="P:U4 snRNA 3'-end processing"/>
    <property type="evidence" value="ECO:0007669"/>
    <property type="project" value="TreeGrafter"/>
</dbReference>
<dbReference type="GO" id="GO:0071035">
    <property type="term" value="P:nuclear polyadenylation-dependent rRNA catabolic process"/>
    <property type="evidence" value="ECO:0007669"/>
    <property type="project" value="TreeGrafter"/>
</dbReference>
<gene>
    <name evidence="6" type="ORF">PCAL00307_LOCUS1234</name>
    <name evidence="7" type="ORF">PECAL_2P07450</name>
</gene>
<feature type="domain" description="S1 motif" evidence="5">
    <location>
        <begin position="58"/>
        <end position="136"/>
    </location>
</feature>
<dbReference type="SUPFAM" id="SSF54791">
    <property type="entry name" value="Eukaryotic type KH-domain (KH-domain type I)"/>
    <property type="match status" value="1"/>
</dbReference>
<evidence type="ECO:0000259" key="5">
    <source>
        <dbReference type="PROSITE" id="PS50126"/>
    </source>
</evidence>
<reference evidence="7" key="2">
    <citation type="submission" date="2021-11" db="EMBL/GenBank/DDBJ databases">
        <authorList>
            <consortium name="Genoscope - CEA"/>
            <person name="William W."/>
        </authorList>
    </citation>
    <scope>NUCLEOTIDE SEQUENCE</scope>
</reference>
<dbReference type="GO" id="GO:0000467">
    <property type="term" value="P:exonucleolytic trimming to generate mature 3'-end of 5.8S rRNA from tricistronic rRNA transcript (SSU-rRNA, 5.8S rRNA, LSU-rRNA)"/>
    <property type="evidence" value="ECO:0007669"/>
    <property type="project" value="TreeGrafter"/>
</dbReference>
<dbReference type="SMART" id="SM00316">
    <property type="entry name" value="S1"/>
    <property type="match status" value="1"/>
</dbReference>
<dbReference type="Proteomes" id="UP000789595">
    <property type="component" value="Unassembled WGS sequence"/>
</dbReference>
<dbReference type="InterPro" id="IPR012340">
    <property type="entry name" value="NA-bd_OB-fold"/>
</dbReference>
<evidence type="ECO:0000256" key="2">
    <source>
        <dbReference type="ARBA" id="ARBA00009155"/>
    </source>
</evidence>
<comment type="similarity">
    <text evidence="2">Belongs to the RRP4 family.</text>
</comment>
<accession>A0A7S3ZK40</accession>
<evidence type="ECO:0000256" key="1">
    <source>
        <dbReference type="ARBA" id="ARBA00004123"/>
    </source>
</evidence>
<dbReference type="PANTHER" id="PTHR21321:SF4">
    <property type="entry name" value="EXOSOME COMPLEX COMPONENT RRP4"/>
    <property type="match status" value="1"/>
</dbReference>
<evidence type="ECO:0000313" key="6">
    <source>
        <dbReference type="EMBL" id="CAE0685800.1"/>
    </source>
</evidence>
<dbReference type="EMBL" id="CAKKNE010000002">
    <property type="protein sequence ID" value="CAH0367710.1"/>
    <property type="molecule type" value="Genomic_DNA"/>
</dbReference>
<dbReference type="InterPro" id="IPR036612">
    <property type="entry name" value="KH_dom_type_1_sf"/>
</dbReference>
<dbReference type="GO" id="GO:0000177">
    <property type="term" value="C:cytoplasmic exosome (RNase complex)"/>
    <property type="evidence" value="ECO:0007669"/>
    <property type="project" value="TreeGrafter"/>
</dbReference>
<dbReference type="GO" id="GO:0003723">
    <property type="term" value="F:RNA binding"/>
    <property type="evidence" value="ECO:0007669"/>
    <property type="project" value="UniProtKB-KW"/>
</dbReference>
<dbReference type="GO" id="GO:0000176">
    <property type="term" value="C:nuclear exosome (RNase complex)"/>
    <property type="evidence" value="ECO:0007669"/>
    <property type="project" value="TreeGrafter"/>
</dbReference>
<dbReference type="GO" id="GO:0071038">
    <property type="term" value="P:TRAMP-dependent tRNA surveillance pathway"/>
    <property type="evidence" value="ECO:0007669"/>
    <property type="project" value="TreeGrafter"/>
</dbReference>
<name>A0A7S3ZK40_9STRA</name>
<evidence type="ECO:0000313" key="7">
    <source>
        <dbReference type="EMBL" id="CAH0367710.1"/>
    </source>
</evidence>
<dbReference type="PANTHER" id="PTHR21321">
    <property type="entry name" value="PNAS-3 RELATED"/>
    <property type="match status" value="1"/>
</dbReference>
<proteinExistence type="inferred from homology"/>
<dbReference type="Gene3D" id="2.40.50.140">
    <property type="entry name" value="Nucleic acid-binding proteins"/>
    <property type="match status" value="1"/>
</dbReference>
<evidence type="ECO:0000313" key="8">
    <source>
        <dbReference type="Proteomes" id="UP000789595"/>
    </source>
</evidence>
<evidence type="ECO:0000256" key="3">
    <source>
        <dbReference type="ARBA" id="ARBA00022835"/>
    </source>
</evidence>
<dbReference type="EMBL" id="HBIW01001428">
    <property type="protein sequence ID" value="CAE0685800.1"/>
    <property type="molecule type" value="Transcribed_RNA"/>
</dbReference>
<dbReference type="InterPro" id="IPR048565">
    <property type="entry name" value="S1_RRP4"/>
</dbReference>
<dbReference type="InterPro" id="IPR003029">
    <property type="entry name" value="S1_domain"/>
</dbReference>
<dbReference type="Pfam" id="PF21266">
    <property type="entry name" value="S1_RRP4"/>
    <property type="match status" value="1"/>
</dbReference>
<dbReference type="Pfam" id="PF14382">
    <property type="entry name" value="ECR1_N"/>
    <property type="match status" value="1"/>
</dbReference>
<keyword evidence="4" id="KW-0694">RNA-binding</keyword>
<dbReference type="Gene3D" id="2.40.50.100">
    <property type="match status" value="1"/>
</dbReference>
<keyword evidence="3" id="KW-0271">Exosome</keyword>
<reference evidence="6" key="1">
    <citation type="submission" date="2021-01" db="EMBL/GenBank/DDBJ databases">
        <authorList>
            <person name="Corre E."/>
            <person name="Pelletier E."/>
            <person name="Niang G."/>
            <person name="Scheremetjew M."/>
            <person name="Finn R."/>
            <person name="Kale V."/>
            <person name="Holt S."/>
            <person name="Cochrane G."/>
            <person name="Meng A."/>
            <person name="Brown T."/>
            <person name="Cohen L."/>
        </authorList>
    </citation>
    <scope>NUCLEOTIDE SEQUENCE</scope>
    <source>
        <strain evidence="6">CCMP1756</strain>
    </source>
</reference>
<comment type="subcellular location">
    <subcellularLocation>
        <location evidence="1">Nucleus</location>
    </subcellularLocation>
</comment>
<dbReference type="GO" id="GO:0071051">
    <property type="term" value="P:poly(A)-dependent snoRNA 3'-end processing"/>
    <property type="evidence" value="ECO:0007669"/>
    <property type="project" value="TreeGrafter"/>
</dbReference>
<dbReference type="Gene3D" id="3.30.1370.10">
    <property type="entry name" value="K Homology domain, type 1"/>
    <property type="match status" value="1"/>
</dbReference>
<dbReference type="CDD" id="cd05789">
    <property type="entry name" value="S1_Rrp4"/>
    <property type="match status" value="1"/>
</dbReference>
<organism evidence="6">
    <name type="scientific">Pelagomonas calceolata</name>
    <dbReference type="NCBI Taxonomy" id="35677"/>
    <lineage>
        <taxon>Eukaryota</taxon>
        <taxon>Sar</taxon>
        <taxon>Stramenopiles</taxon>
        <taxon>Ochrophyta</taxon>
        <taxon>Pelagophyceae</taxon>
        <taxon>Pelagomonadales</taxon>
        <taxon>Pelagomonadaceae</taxon>
        <taxon>Pelagomonas</taxon>
    </lineage>
</organism>
<dbReference type="OrthoDB" id="1650at2759"/>
<dbReference type="SUPFAM" id="SSF110324">
    <property type="entry name" value="Ribosomal L27 protein-like"/>
    <property type="match status" value="1"/>
</dbReference>
<dbReference type="Pfam" id="PF15985">
    <property type="entry name" value="KH_6"/>
    <property type="match status" value="1"/>
</dbReference>
<dbReference type="GO" id="GO:0071034">
    <property type="term" value="P:CUT catabolic process"/>
    <property type="evidence" value="ECO:0007669"/>
    <property type="project" value="TreeGrafter"/>
</dbReference>
<evidence type="ECO:0000256" key="4">
    <source>
        <dbReference type="ARBA" id="ARBA00022884"/>
    </source>
</evidence>
<protein>
    <recommendedName>
        <fullName evidence="5">S1 motif domain-containing protein</fullName>
    </recommendedName>
</protein>
<dbReference type="InterPro" id="IPR025721">
    <property type="entry name" value="Exosome_cplx_N_dom"/>
</dbReference>
<dbReference type="InterPro" id="IPR026699">
    <property type="entry name" value="Exosome_RNA_bind1/RRP40/RRP4"/>
</dbReference>
<dbReference type="PROSITE" id="PS50126">
    <property type="entry name" value="S1"/>
    <property type="match status" value="1"/>
</dbReference>
<dbReference type="SUPFAM" id="SSF50249">
    <property type="entry name" value="Nucleic acid-binding proteins"/>
    <property type="match status" value="1"/>
</dbReference>
<sequence length="303" mass="32972">MICVPGDDVAPLQDGLMRGHGTYAHSNQLVSCGAGRIERVNKLASVRPVRGRYTGSVGDLVVGEIVEVAHRSWKVDVGSTRKATLAITSVTLPDDAQRVRTHEDTLAMRELFKEGDVVVCEVQAVNADGQLHLHMKSNRYGLLENGCVVRVNQHLVRRLKHHFVELPDINVELCVGHNGRVWVQRAIPSQWIEAEAQDGGGGAGEADALLSAEAWRRVRKRHSALPLEDNEREACCRARNAVAVLGSGGCVVDGDSILKIYRASLGDAPSKMLTRAVAQKLVADFLGERAPEPMDEGEDAMQL</sequence>
<dbReference type="AlphaFoldDB" id="A0A7S3ZK40"/>